<dbReference type="Proteomes" id="UP000807469">
    <property type="component" value="Unassembled WGS sequence"/>
</dbReference>
<feature type="non-terminal residue" evidence="2">
    <location>
        <position position="1"/>
    </location>
</feature>
<feature type="non-terminal residue" evidence="2">
    <location>
        <position position="51"/>
    </location>
</feature>
<evidence type="ECO:0000313" key="3">
    <source>
        <dbReference type="Proteomes" id="UP000807469"/>
    </source>
</evidence>
<feature type="domain" description="Histone-lysine N-methyltransferase NSD-like PHD zinc finger" evidence="1">
    <location>
        <begin position="7"/>
        <end position="40"/>
    </location>
</feature>
<evidence type="ECO:0000313" key="2">
    <source>
        <dbReference type="EMBL" id="KAF9479799.1"/>
    </source>
</evidence>
<gene>
    <name evidence="2" type="ORF">BDN70DRAFT_784551</name>
</gene>
<dbReference type="OrthoDB" id="3267958at2759"/>
<reference evidence="2" key="1">
    <citation type="submission" date="2020-11" db="EMBL/GenBank/DDBJ databases">
        <authorList>
            <consortium name="DOE Joint Genome Institute"/>
            <person name="Ahrendt S."/>
            <person name="Riley R."/>
            <person name="Andreopoulos W."/>
            <person name="Labutti K."/>
            <person name="Pangilinan J."/>
            <person name="Ruiz-Duenas F.J."/>
            <person name="Barrasa J.M."/>
            <person name="Sanchez-Garcia M."/>
            <person name="Camarero S."/>
            <person name="Miyauchi S."/>
            <person name="Serrano A."/>
            <person name="Linde D."/>
            <person name="Babiker R."/>
            <person name="Drula E."/>
            <person name="Ayuso-Fernandez I."/>
            <person name="Pacheco R."/>
            <person name="Padilla G."/>
            <person name="Ferreira P."/>
            <person name="Barriuso J."/>
            <person name="Kellner H."/>
            <person name="Castanera R."/>
            <person name="Alfaro M."/>
            <person name="Ramirez L."/>
            <person name="Pisabarro A.G."/>
            <person name="Kuo A."/>
            <person name="Tritt A."/>
            <person name="Lipzen A."/>
            <person name="He G."/>
            <person name="Yan M."/>
            <person name="Ng V."/>
            <person name="Cullen D."/>
            <person name="Martin F."/>
            <person name="Rosso M.-N."/>
            <person name="Henrissat B."/>
            <person name="Hibbett D."/>
            <person name="Martinez A.T."/>
            <person name="Grigoriev I.V."/>
        </authorList>
    </citation>
    <scope>NUCLEOTIDE SEQUENCE</scope>
    <source>
        <strain evidence="2">CIRM-BRFM 674</strain>
    </source>
</reference>
<organism evidence="2 3">
    <name type="scientific">Pholiota conissans</name>
    <dbReference type="NCBI Taxonomy" id="109636"/>
    <lineage>
        <taxon>Eukaryota</taxon>
        <taxon>Fungi</taxon>
        <taxon>Dikarya</taxon>
        <taxon>Basidiomycota</taxon>
        <taxon>Agaricomycotina</taxon>
        <taxon>Agaricomycetes</taxon>
        <taxon>Agaricomycetidae</taxon>
        <taxon>Agaricales</taxon>
        <taxon>Agaricineae</taxon>
        <taxon>Strophariaceae</taxon>
        <taxon>Pholiota</taxon>
    </lineage>
</organism>
<dbReference type="Pfam" id="PF22908">
    <property type="entry name" value="PHD_NSD"/>
    <property type="match status" value="1"/>
</dbReference>
<evidence type="ECO:0000259" key="1">
    <source>
        <dbReference type="Pfam" id="PF22908"/>
    </source>
</evidence>
<proteinExistence type="predicted"/>
<dbReference type="AlphaFoldDB" id="A0A9P6D0X2"/>
<dbReference type="InterPro" id="IPR013083">
    <property type="entry name" value="Znf_RING/FYVE/PHD"/>
</dbReference>
<name>A0A9P6D0X2_9AGAR</name>
<dbReference type="InterPro" id="IPR011011">
    <property type="entry name" value="Znf_FYVE_PHD"/>
</dbReference>
<accession>A0A9P6D0X2</accession>
<comment type="caution">
    <text evidence="2">The sequence shown here is derived from an EMBL/GenBank/DDBJ whole genome shotgun (WGS) entry which is preliminary data.</text>
</comment>
<protein>
    <recommendedName>
        <fullName evidence="1">Histone-lysine N-methyltransferase NSD-like PHD zinc finger domain-containing protein</fullName>
    </recommendedName>
</protein>
<keyword evidence="3" id="KW-1185">Reference proteome</keyword>
<dbReference type="Gene3D" id="3.30.40.10">
    <property type="entry name" value="Zinc/RING finger domain, C3HC4 (zinc finger)"/>
    <property type="match status" value="1"/>
</dbReference>
<dbReference type="SUPFAM" id="SSF57903">
    <property type="entry name" value="FYVE/PHD zinc finger"/>
    <property type="match status" value="1"/>
</dbReference>
<dbReference type="EMBL" id="MU155205">
    <property type="protein sequence ID" value="KAF9479799.1"/>
    <property type="molecule type" value="Genomic_DNA"/>
</dbReference>
<sequence>IDALKGFLCGLVADPSSEDVLKCKQSGCETQFYHLQCISLECAPRNWVCKA</sequence>
<dbReference type="InterPro" id="IPR055198">
    <property type="entry name" value="NSD_PHD"/>
</dbReference>